<gene>
    <name evidence="2" type="ORF">EVJ58_g7533</name>
</gene>
<feature type="region of interest" description="Disordered" evidence="1">
    <location>
        <begin position="358"/>
        <end position="405"/>
    </location>
</feature>
<dbReference type="AlphaFoldDB" id="A0A4Y9Y2E1"/>
<sequence>MSSIRYVYGHGPHIVADPGSDEGHVSCTHFDGLPSKAQPAITDDGVWEGDTEGASLSPPLSSASDPTSSPVLGPGHYDDIVELGGAIKKWHFADKIFGELLEEPDFPRLFNTLIIRNNITEQDWKATRLFIEDHMLLLRYLSFVYNPAMGNLEVYGPSSLHQIVNDSMTNAVNSAVTVSSPQAVSMDGTRGLLNDNVGHTLDTVMTIATTKRLSTTDSIRIVRDTFVNETSYTQILKNVLNQLHVAMRVCHNRGPLLFTAINLEELEYKDPDKDKSEPDDKGVSIPDPIPSLANDIWIAAYQMAEDKWANHGYRIDNNDPDAPAGADERAMLREVAASMKRRLDNTEKDGDDEIIASFRKKQRVNTPPPQTNPVQLQEDAHSDESANSSFEPQSGGSGDSSFEAPLNLITGDLTLLATGRELRSETSGRR</sequence>
<feature type="compositionally biased region" description="Polar residues" evidence="1">
    <location>
        <begin position="385"/>
        <end position="394"/>
    </location>
</feature>
<feature type="region of interest" description="Disordered" evidence="1">
    <location>
        <begin position="41"/>
        <end position="69"/>
    </location>
</feature>
<protein>
    <submittedName>
        <fullName evidence="2">Uncharacterized protein</fullName>
    </submittedName>
</protein>
<evidence type="ECO:0000313" key="2">
    <source>
        <dbReference type="EMBL" id="TFY56606.1"/>
    </source>
</evidence>
<reference evidence="2 3" key="1">
    <citation type="submission" date="2019-01" db="EMBL/GenBank/DDBJ databases">
        <title>Genome sequencing of the rare red list fungi Fomitopsis rosea.</title>
        <authorList>
            <person name="Buettner E."/>
            <person name="Kellner H."/>
        </authorList>
    </citation>
    <scope>NUCLEOTIDE SEQUENCE [LARGE SCALE GENOMIC DNA]</scope>
    <source>
        <strain evidence="2 3">DSM 105464</strain>
    </source>
</reference>
<dbReference type="Proteomes" id="UP000298390">
    <property type="component" value="Unassembled WGS sequence"/>
</dbReference>
<organism evidence="2 3">
    <name type="scientific">Rhodofomes roseus</name>
    <dbReference type="NCBI Taxonomy" id="34475"/>
    <lineage>
        <taxon>Eukaryota</taxon>
        <taxon>Fungi</taxon>
        <taxon>Dikarya</taxon>
        <taxon>Basidiomycota</taxon>
        <taxon>Agaricomycotina</taxon>
        <taxon>Agaricomycetes</taxon>
        <taxon>Polyporales</taxon>
        <taxon>Rhodofomes</taxon>
    </lineage>
</organism>
<feature type="compositionally biased region" description="Low complexity" evidence="1">
    <location>
        <begin position="54"/>
        <end position="69"/>
    </location>
</feature>
<name>A0A4Y9Y2E1_9APHY</name>
<comment type="caution">
    <text evidence="2">The sequence shown here is derived from an EMBL/GenBank/DDBJ whole genome shotgun (WGS) entry which is preliminary data.</text>
</comment>
<proteinExistence type="predicted"/>
<evidence type="ECO:0000256" key="1">
    <source>
        <dbReference type="SAM" id="MobiDB-lite"/>
    </source>
</evidence>
<accession>A0A4Y9Y2E1</accession>
<evidence type="ECO:0000313" key="3">
    <source>
        <dbReference type="Proteomes" id="UP000298390"/>
    </source>
</evidence>
<dbReference type="EMBL" id="SEKV01000490">
    <property type="protein sequence ID" value="TFY56606.1"/>
    <property type="molecule type" value="Genomic_DNA"/>
</dbReference>